<dbReference type="PANTHER" id="PTHR43248">
    <property type="entry name" value="2-SUCCINYL-6-HYDROXY-2,4-CYCLOHEXADIENE-1-CARBOXYLATE SYNTHASE"/>
    <property type="match status" value="1"/>
</dbReference>
<evidence type="ECO:0008006" key="9">
    <source>
        <dbReference type="Google" id="ProtNLM"/>
    </source>
</evidence>
<dbReference type="Gene3D" id="3.40.50.1820">
    <property type="entry name" value="alpha/beta hydrolase"/>
    <property type="match status" value="1"/>
</dbReference>
<evidence type="ECO:0000256" key="2">
    <source>
        <dbReference type="ARBA" id="ARBA00022801"/>
    </source>
</evidence>
<gene>
    <name evidence="7" type="ORF">NPX13_g6291</name>
</gene>
<dbReference type="EMBL" id="JANPWZ010001096">
    <property type="protein sequence ID" value="KAJ3568811.1"/>
    <property type="molecule type" value="Genomic_DNA"/>
</dbReference>
<dbReference type="AlphaFoldDB" id="A0A9W8NCU0"/>
<dbReference type="InterPro" id="IPR013595">
    <property type="entry name" value="Pept_S33_TAP-like_C"/>
</dbReference>
<keyword evidence="2" id="KW-0378">Hydrolase</keyword>
<feature type="domain" description="AB hydrolase-1" evidence="5">
    <location>
        <begin position="292"/>
        <end position="335"/>
    </location>
</feature>
<comment type="similarity">
    <text evidence="1">Belongs to the peptidase S33 family.</text>
</comment>
<feature type="domain" description="Peptidase S33 tripeptidyl aminopeptidase-like C-terminal" evidence="6">
    <location>
        <begin position="507"/>
        <end position="602"/>
    </location>
</feature>
<accession>A0A9W8NCU0</accession>
<protein>
    <recommendedName>
        <fullName evidence="9">Peptidase S33 tripeptidyl aminopeptidase-like C-terminal domain-containing protein</fullName>
    </recommendedName>
</protein>
<evidence type="ECO:0000256" key="1">
    <source>
        <dbReference type="ARBA" id="ARBA00010088"/>
    </source>
</evidence>
<keyword evidence="8" id="KW-1185">Reference proteome</keyword>
<dbReference type="InterPro" id="IPR029058">
    <property type="entry name" value="AB_hydrolase_fold"/>
</dbReference>
<feature type="signal peptide" evidence="4">
    <location>
        <begin position="1"/>
        <end position="26"/>
    </location>
</feature>
<evidence type="ECO:0000256" key="3">
    <source>
        <dbReference type="SAM" id="MobiDB-lite"/>
    </source>
</evidence>
<comment type="caution">
    <text evidence="7">The sequence shown here is derived from an EMBL/GenBank/DDBJ whole genome shotgun (WGS) entry which is preliminary data.</text>
</comment>
<dbReference type="Proteomes" id="UP001148614">
    <property type="component" value="Unassembled WGS sequence"/>
</dbReference>
<dbReference type="GO" id="GO:0016787">
    <property type="term" value="F:hydrolase activity"/>
    <property type="evidence" value="ECO:0007669"/>
    <property type="project" value="UniProtKB-KW"/>
</dbReference>
<evidence type="ECO:0000259" key="6">
    <source>
        <dbReference type="Pfam" id="PF08386"/>
    </source>
</evidence>
<dbReference type="SUPFAM" id="SSF53474">
    <property type="entry name" value="alpha/beta-Hydrolases"/>
    <property type="match status" value="1"/>
</dbReference>
<name>A0A9W8NCU0_9PEZI</name>
<dbReference type="Pfam" id="PF00561">
    <property type="entry name" value="Abhydrolase_1"/>
    <property type="match status" value="1"/>
</dbReference>
<dbReference type="PANTHER" id="PTHR43248:SF25">
    <property type="entry name" value="AB HYDROLASE-1 DOMAIN-CONTAINING PROTEIN-RELATED"/>
    <property type="match status" value="1"/>
</dbReference>
<evidence type="ECO:0000256" key="4">
    <source>
        <dbReference type="SAM" id="SignalP"/>
    </source>
</evidence>
<keyword evidence="4" id="KW-0732">Signal</keyword>
<reference evidence="7" key="1">
    <citation type="submission" date="2022-07" db="EMBL/GenBank/DDBJ databases">
        <title>Genome Sequence of Xylaria arbuscula.</title>
        <authorList>
            <person name="Buettner E."/>
        </authorList>
    </citation>
    <scope>NUCLEOTIDE SEQUENCE</scope>
    <source>
        <strain evidence="7">VT107</strain>
    </source>
</reference>
<dbReference type="InterPro" id="IPR000073">
    <property type="entry name" value="AB_hydrolase_1"/>
</dbReference>
<dbReference type="VEuPathDB" id="FungiDB:F4678DRAFT_12927"/>
<organism evidence="7 8">
    <name type="scientific">Xylaria arbuscula</name>
    <dbReference type="NCBI Taxonomy" id="114810"/>
    <lineage>
        <taxon>Eukaryota</taxon>
        <taxon>Fungi</taxon>
        <taxon>Dikarya</taxon>
        <taxon>Ascomycota</taxon>
        <taxon>Pezizomycotina</taxon>
        <taxon>Sordariomycetes</taxon>
        <taxon>Xylariomycetidae</taxon>
        <taxon>Xylariales</taxon>
        <taxon>Xylariaceae</taxon>
        <taxon>Xylaria</taxon>
    </lineage>
</organism>
<evidence type="ECO:0000313" key="8">
    <source>
        <dbReference type="Proteomes" id="UP001148614"/>
    </source>
</evidence>
<dbReference type="Pfam" id="PF08386">
    <property type="entry name" value="Abhydrolase_4"/>
    <property type="match status" value="1"/>
</dbReference>
<feature type="chain" id="PRO_5040849940" description="Peptidase S33 tripeptidyl aminopeptidase-like C-terminal domain-containing protein" evidence="4">
    <location>
        <begin position="27"/>
        <end position="687"/>
    </location>
</feature>
<sequence>MKWRLIYVLIGAALYCSLNLQACVRGQPPEQNVSEESPSSGGTELWTEWLDITPSERLIWQPCFGIYGPNFHCARLTVSMDYTRPLNESVDNPKVHLALIMLKGAGRTQDPSTYAEAPLLINPGGPGGSGVVFAQSRASSLQLVVGDQHDIIGFDPRGVGASTPKADCFTSPDSSNGVSSRNVAYMNRLTWLVGGQGIGLTNSSNVALNTLSARSAAINKLCQRADESEGDGSIYRHMSTPNSARDMLSIVDAWDEWRSSGQITPERPLGKARPPTGHQSTNERNKSETSLQGKLVYWGFSYGTFLGATFASMFPDRVGRLVLDGVVHADRYVNPTWEGSIGDADAIWDRFFVYCAEAKTSCSFYRTGDGPGDIVERFRETLSLLEEQPATVILPDTSLPGIVTASDVKKSIFFGGLYAPMIGFPIIADLLNHAFNARLEEIAKGAGMASMCGNFTLPMYPDDAMRGIACSDKQHRLNENVTGLQDRFEKIARHSWFADVWFGAEPNLGCNGWGVDSKVPPMRWGDHPDQKPELIKTSFPILFLSNTFDPVTPLSHALDMSRKFANASLVEQDGLGHCTLACVSACTIKFIRAYVNEGIVPPPPKFESDSRNEGEWPKCTCLDKPWVASTDREEEPMDGISVTSGQRKGYEGLRAQFSMLTLAQQLEHDNPLKAYLIERSGSATSVA</sequence>
<dbReference type="InterPro" id="IPR051601">
    <property type="entry name" value="Serine_prot/Carboxylest_S33"/>
</dbReference>
<proteinExistence type="inferred from homology"/>
<feature type="region of interest" description="Disordered" evidence="3">
    <location>
        <begin position="261"/>
        <end position="288"/>
    </location>
</feature>
<evidence type="ECO:0000259" key="5">
    <source>
        <dbReference type="Pfam" id="PF00561"/>
    </source>
</evidence>
<evidence type="ECO:0000313" key="7">
    <source>
        <dbReference type="EMBL" id="KAJ3568811.1"/>
    </source>
</evidence>